<dbReference type="InterPro" id="IPR001789">
    <property type="entry name" value="Sig_transdc_resp-reg_receiver"/>
</dbReference>
<evidence type="ECO:0000256" key="5">
    <source>
        <dbReference type="ARBA" id="ARBA00023163"/>
    </source>
</evidence>
<feature type="domain" description="OmpR/PhoB-type" evidence="9">
    <location>
        <begin position="142"/>
        <end position="237"/>
    </location>
</feature>
<evidence type="ECO:0000256" key="2">
    <source>
        <dbReference type="ARBA" id="ARBA00023012"/>
    </source>
</evidence>
<evidence type="ECO:0000256" key="1">
    <source>
        <dbReference type="ARBA" id="ARBA00022553"/>
    </source>
</evidence>
<keyword evidence="3" id="KW-0805">Transcription regulation</keyword>
<dbReference type="InterPro" id="IPR036388">
    <property type="entry name" value="WH-like_DNA-bd_sf"/>
</dbReference>
<dbReference type="InterPro" id="IPR001867">
    <property type="entry name" value="OmpR/PhoB-type_DNA-bd"/>
</dbReference>
<protein>
    <submittedName>
        <fullName evidence="10">Response regulator transcription factor</fullName>
    </submittedName>
</protein>
<feature type="domain" description="Response regulatory" evidence="8">
    <location>
        <begin position="14"/>
        <end position="127"/>
    </location>
</feature>
<dbReference type="Pfam" id="PF00072">
    <property type="entry name" value="Response_reg"/>
    <property type="match status" value="1"/>
</dbReference>
<dbReference type="InterPro" id="IPR011006">
    <property type="entry name" value="CheY-like_superfamily"/>
</dbReference>
<dbReference type="SUPFAM" id="SSF46894">
    <property type="entry name" value="C-terminal effector domain of the bipartite response regulators"/>
    <property type="match status" value="1"/>
</dbReference>
<keyword evidence="1 6" id="KW-0597">Phosphoprotein</keyword>
<dbReference type="Pfam" id="PF00486">
    <property type="entry name" value="Trans_reg_C"/>
    <property type="match status" value="1"/>
</dbReference>
<proteinExistence type="predicted"/>
<evidence type="ECO:0000259" key="8">
    <source>
        <dbReference type="PROSITE" id="PS50110"/>
    </source>
</evidence>
<keyword evidence="5" id="KW-0804">Transcription</keyword>
<sequence>MEVTRIDIPDHAPHILVVDDDRRLRDLLARFLTENGYRITTAESASDARAKAENFVFDALVLDVMMPGESGFDYARSLRQTSQIPILMLTARAEAGDRVTGLEIGADDYLPKPFEPRELLLRLGNILKRIAPTELPNASDIPDIVRFGPFTYRFDRGELRKGDEIVRITEREREILTILGSRAGDNVPREELAGNGLAANERTVDVQINRLRRKIEIDPANPILLQTVRGIGYRLVIDR</sequence>
<dbReference type="PROSITE" id="PS50110">
    <property type="entry name" value="RESPONSE_REGULATORY"/>
    <property type="match status" value="1"/>
</dbReference>
<reference evidence="10 11" key="1">
    <citation type="submission" date="2021-09" db="EMBL/GenBank/DDBJ databases">
        <title>The complete genome sequence of a new microorganism.</title>
        <authorList>
            <person name="Zi Z."/>
        </authorList>
    </citation>
    <scope>NUCLEOTIDE SEQUENCE [LARGE SCALE GENOMIC DNA]</scope>
    <source>
        <strain evidence="10 11">WGZ8</strain>
    </source>
</reference>
<dbReference type="SMART" id="SM00862">
    <property type="entry name" value="Trans_reg_C"/>
    <property type="match status" value="1"/>
</dbReference>
<dbReference type="SUPFAM" id="SSF52172">
    <property type="entry name" value="CheY-like"/>
    <property type="match status" value="1"/>
</dbReference>
<dbReference type="InterPro" id="IPR016032">
    <property type="entry name" value="Sig_transdc_resp-reg_C-effctor"/>
</dbReference>
<evidence type="ECO:0000313" key="11">
    <source>
        <dbReference type="Proteomes" id="UP000704176"/>
    </source>
</evidence>
<feature type="modified residue" description="4-aspartylphosphate" evidence="6">
    <location>
        <position position="63"/>
    </location>
</feature>
<dbReference type="PROSITE" id="PS51755">
    <property type="entry name" value="OMPR_PHOB"/>
    <property type="match status" value="1"/>
</dbReference>
<dbReference type="InterPro" id="IPR039420">
    <property type="entry name" value="WalR-like"/>
</dbReference>
<keyword evidence="11" id="KW-1185">Reference proteome</keyword>
<evidence type="ECO:0000259" key="9">
    <source>
        <dbReference type="PROSITE" id="PS51755"/>
    </source>
</evidence>
<name>A0ABS7VRJ6_9HYPH</name>
<evidence type="ECO:0000256" key="7">
    <source>
        <dbReference type="PROSITE-ProRule" id="PRU01091"/>
    </source>
</evidence>
<keyword evidence="4 7" id="KW-0238">DNA-binding</keyword>
<evidence type="ECO:0000313" key="10">
    <source>
        <dbReference type="EMBL" id="MBZ6078183.1"/>
    </source>
</evidence>
<comment type="caution">
    <text evidence="10">The sequence shown here is derived from an EMBL/GenBank/DDBJ whole genome shotgun (WGS) entry which is preliminary data.</text>
</comment>
<dbReference type="PANTHER" id="PTHR48111">
    <property type="entry name" value="REGULATOR OF RPOS"/>
    <property type="match status" value="1"/>
</dbReference>
<dbReference type="SMART" id="SM00448">
    <property type="entry name" value="REC"/>
    <property type="match status" value="1"/>
</dbReference>
<gene>
    <name evidence="10" type="ORF">K9B37_18115</name>
</gene>
<dbReference type="Gene3D" id="6.10.250.690">
    <property type="match status" value="1"/>
</dbReference>
<dbReference type="PANTHER" id="PTHR48111:SF4">
    <property type="entry name" value="DNA-BINDING DUAL TRANSCRIPTIONAL REGULATOR OMPR"/>
    <property type="match status" value="1"/>
</dbReference>
<dbReference type="Proteomes" id="UP000704176">
    <property type="component" value="Unassembled WGS sequence"/>
</dbReference>
<dbReference type="EMBL" id="JAIRBM010000015">
    <property type="protein sequence ID" value="MBZ6078183.1"/>
    <property type="molecule type" value="Genomic_DNA"/>
</dbReference>
<evidence type="ECO:0000256" key="3">
    <source>
        <dbReference type="ARBA" id="ARBA00023015"/>
    </source>
</evidence>
<evidence type="ECO:0000256" key="6">
    <source>
        <dbReference type="PROSITE-ProRule" id="PRU00169"/>
    </source>
</evidence>
<dbReference type="Gene3D" id="3.40.50.2300">
    <property type="match status" value="1"/>
</dbReference>
<accession>A0ABS7VRJ6</accession>
<dbReference type="RefSeq" id="WP_224314933.1">
    <property type="nucleotide sequence ID" value="NZ_JAIRBM010000015.1"/>
</dbReference>
<organism evidence="10 11">
    <name type="scientific">Microvirga puerhi</name>
    <dbReference type="NCBI Taxonomy" id="2876078"/>
    <lineage>
        <taxon>Bacteria</taxon>
        <taxon>Pseudomonadati</taxon>
        <taxon>Pseudomonadota</taxon>
        <taxon>Alphaproteobacteria</taxon>
        <taxon>Hyphomicrobiales</taxon>
        <taxon>Methylobacteriaceae</taxon>
        <taxon>Microvirga</taxon>
    </lineage>
</organism>
<dbReference type="Gene3D" id="1.10.10.10">
    <property type="entry name" value="Winged helix-like DNA-binding domain superfamily/Winged helix DNA-binding domain"/>
    <property type="match status" value="1"/>
</dbReference>
<evidence type="ECO:0000256" key="4">
    <source>
        <dbReference type="ARBA" id="ARBA00023125"/>
    </source>
</evidence>
<dbReference type="CDD" id="cd00383">
    <property type="entry name" value="trans_reg_C"/>
    <property type="match status" value="1"/>
</dbReference>
<feature type="DNA-binding region" description="OmpR/PhoB-type" evidence="7">
    <location>
        <begin position="142"/>
        <end position="237"/>
    </location>
</feature>
<keyword evidence="2" id="KW-0902">Two-component regulatory system</keyword>